<dbReference type="Gene3D" id="1.10.287.1490">
    <property type="match status" value="1"/>
</dbReference>
<dbReference type="SUPFAM" id="SSF58104">
    <property type="entry name" value="Methyl-accepting chemotaxis protein (MCP) signaling domain"/>
    <property type="match status" value="1"/>
</dbReference>
<reference evidence="4" key="2">
    <citation type="submission" date="2025-08" db="UniProtKB">
        <authorList>
            <consortium name="Ensembl"/>
        </authorList>
    </citation>
    <scope>IDENTIFICATION</scope>
</reference>
<evidence type="ECO:0000256" key="3">
    <source>
        <dbReference type="SAM" id="Phobius"/>
    </source>
</evidence>
<keyword evidence="3" id="KW-1133">Transmembrane helix</keyword>
<dbReference type="PANTHER" id="PTHR21734">
    <property type="entry name" value="INHIBITOR OF NUCLEAR FACTOR KAPPA-B KINASE-INTERACTING PROTEIN"/>
    <property type="match status" value="1"/>
</dbReference>
<keyword evidence="3" id="KW-0812">Transmembrane</keyword>
<dbReference type="Proteomes" id="UP000694680">
    <property type="component" value="Chromosome 6"/>
</dbReference>
<name>A0A8C5E752_GOUWI</name>
<evidence type="ECO:0008006" key="6">
    <source>
        <dbReference type="Google" id="ProtNLM"/>
    </source>
</evidence>
<organism evidence="4 5">
    <name type="scientific">Gouania willdenowi</name>
    <name type="common">Blunt-snouted clingfish</name>
    <name type="synonym">Lepadogaster willdenowi</name>
    <dbReference type="NCBI Taxonomy" id="441366"/>
    <lineage>
        <taxon>Eukaryota</taxon>
        <taxon>Metazoa</taxon>
        <taxon>Chordata</taxon>
        <taxon>Craniata</taxon>
        <taxon>Vertebrata</taxon>
        <taxon>Euteleostomi</taxon>
        <taxon>Actinopterygii</taxon>
        <taxon>Neopterygii</taxon>
        <taxon>Teleostei</taxon>
        <taxon>Neoteleostei</taxon>
        <taxon>Acanthomorphata</taxon>
        <taxon>Ovalentaria</taxon>
        <taxon>Blenniimorphae</taxon>
        <taxon>Blenniiformes</taxon>
        <taxon>Gobiesocoidei</taxon>
        <taxon>Gobiesocidae</taxon>
        <taxon>Gobiesocinae</taxon>
        <taxon>Gouania</taxon>
    </lineage>
</organism>
<feature type="coiled-coil region" evidence="1">
    <location>
        <begin position="55"/>
        <end position="99"/>
    </location>
</feature>
<dbReference type="AlphaFoldDB" id="A0A8C5E752"/>
<protein>
    <recommendedName>
        <fullName evidence="6">Inhibitor of nuclear factor kappa-B kinase-interacting protein</fullName>
    </recommendedName>
</protein>
<accession>A0A8C5E752</accession>
<evidence type="ECO:0000313" key="5">
    <source>
        <dbReference type="Proteomes" id="UP000694680"/>
    </source>
</evidence>
<dbReference type="PANTHER" id="PTHR21734:SF10">
    <property type="entry name" value="INHIBITOR OF NUCLEAR FACTOR KAPPA-B KINASE-INTERACTING PROTEIN"/>
    <property type="match status" value="1"/>
</dbReference>
<keyword evidence="3" id="KW-0472">Membrane</keyword>
<proteinExistence type="predicted"/>
<reference evidence="4" key="1">
    <citation type="submission" date="2020-06" db="EMBL/GenBank/DDBJ databases">
        <authorList>
            <consortium name="Wellcome Sanger Institute Data Sharing"/>
        </authorList>
    </citation>
    <scope>NUCLEOTIDE SEQUENCE [LARGE SCALE GENOMIC DNA]</scope>
</reference>
<gene>
    <name evidence="4" type="primary">ikbip</name>
</gene>
<keyword evidence="5" id="KW-1185">Reference proteome</keyword>
<evidence type="ECO:0000256" key="2">
    <source>
        <dbReference type="SAM" id="MobiDB-lite"/>
    </source>
</evidence>
<reference evidence="4" key="3">
    <citation type="submission" date="2025-09" db="UniProtKB">
        <authorList>
            <consortium name="Ensembl"/>
        </authorList>
    </citation>
    <scope>IDENTIFICATION</scope>
</reference>
<dbReference type="Ensembl" id="ENSGWIT00000014810.1">
    <property type="protein sequence ID" value="ENSGWIP00000013343.1"/>
    <property type="gene ID" value="ENSGWIG00000007630.1"/>
</dbReference>
<sequence length="349" mass="39618">MSGEVKQRKKNSHVNSDGNHRDTGDKSSKSSSKVDLKSSFCLVLLVVCGALSWMVLQHSRRFSQMEEEFRSLQRRSSSLMELKEEMMEVSQKCEHVRLMQQELEAQRGSVYPQLKTLEQDMGQLKEWALGLTEKRTQLQISLTSLRKAVGLIEERTTAIAKDFSNKVASVRTDVRRMDGLRSELESLLTHVGELEDKTAQVERSMIKRIGDVLAGSIDRVSNLRAASERNTQAIEKLRGRIPELVHADALISDQLRELESGRARLIRTVTFASDLKPKVAAIRRDFLAFEPQMADLTLRIGRLAEDLTQREREIAELRQTLVNLTVVRGELGDTLQQVTEISDFSDIRD</sequence>
<dbReference type="InterPro" id="IPR024152">
    <property type="entry name" value="Inh_kappa-B_kinase-int"/>
</dbReference>
<feature type="compositionally biased region" description="Basic and acidic residues" evidence="2">
    <location>
        <begin position="18"/>
        <end position="32"/>
    </location>
</feature>
<evidence type="ECO:0000256" key="1">
    <source>
        <dbReference type="SAM" id="Coils"/>
    </source>
</evidence>
<keyword evidence="1" id="KW-0175">Coiled coil</keyword>
<feature type="region of interest" description="Disordered" evidence="2">
    <location>
        <begin position="1"/>
        <end position="32"/>
    </location>
</feature>
<feature type="transmembrane region" description="Helical" evidence="3">
    <location>
        <begin position="36"/>
        <end position="56"/>
    </location>
</feature>
<evidence type="ECO:0000313" key="4">
    <source>
        <dbReference type="Ensembl" id="ENSGWIP00000013343.1"/>
    </source>
</evidence>